<dbReference type="PATRIC" id="fig|477184.5.peg.3130"/>
<accession>H0F8S9</accession>
<comment type="caution">
    <text evidence="1">The sequence shown here is derived from an EMBL/GenBank/DDBJ whole genome shotgun (WGS) entry which is preliminary data.</text>
</comment>
<evidence type="ECO:0000313" key="2">
    <source>
        <dbReference type="Proteomes" id="UP000003113"/>
    </source>
</evidence>
<keyword evidence="2" id="KW-1185">Reference proteome</keyword>
<proteinExistence type="predicted"/>
<gene>
    <name evidence="1" type="ORF">KYC_15887</name>
</gene>
<organism evidence="1 2">
    <name type="scientific">Achromobacter arsenitoxydans SY8</name>
    <dbReference type="NCBI Taxonomy" id="477184"/>
    <lineage>
        <taxon>Bacteria</taxon>
        <taxon>Pseudomonadati</taxon>
        <taxon>Pseudomonadota</taxon>
        <taxon>Betaproteobacteria</taxon>
        <taxon>Burkholderiales</taxon>
        <taxon>Alcaligenaceae</taxon>
        <taxon>Achromobacter</taxon>
    </lineage>
</organism>
<protein>
    <recommendedName>
        <fullName evidence="3">G-type lysozyme inhibitor</fullName>
    </recommendedName>
</protein>
<evidence type="ECO:0000313" key="1">
    <source>
        <dbReference type="EMBL" id="EHK64994.1"/>
    </source>
</evidence>
<dbReference type="Gene3D" id="2.60.120.380">
    <property type="match status" value="1"/>
</dbReference>
<dbReference type="OrthoDB" id="964913at2"/>
<dbReference type="EMBL" id="AGUF01000055">
    <property type="protein sequence ID" value="EHK64994.1"/>
    <property type="molecule type" value="Genomic_DNA"/>
</dbReference>
<sequence>MALLFACAAIPAHAADKVTVVPVQFKAGASNATLKGNFSGYDSVQYTLSARQGQQMTVNITGSSNANFNIFPPGVSPGSGTALANGSVGSAWNGALPETGKYIVQVFQMRASARRGEKVPYTISFEIK</sequence>
<dbReference type="eggNOG" id="ENOG503070J">
    <property type="taxonomic scope" value="Bacteria"/>
</dbReference>
<name>H0F8S9_9BURK</name>
<evidence type="ECO:0008006" key="3">
    <source>
        <dbReference type="Google" id="ProtNLM"/>
    </source>
</evidence>
<dbReference type="AlphaFoldDB" id="H0F8S9"/>
<dbReference type="Proteomes" id="UP000003113">
    <property type="component" value="Unassembled WGS sequence"/>
</dbReference>
<reference evidence="1 2" key="1">
    <citation type="journal article" date="2012" name="J. Bacteriol.">
        <title>Genome sequence of the highly efficient arsenite-oxidizing bacterium Achromobacter arsenitoxydans SY8.</title>
        <authorList>
            <person name="Li X."/>
            <person name="Hu Y."/>
            <person name="Gong J."/>
            <person name="Lin Y."/>
            <person name="Johnstone L."/>
            <person name="Rensing C."/>
            <person name="Wang G."/>
        </authorList>
    </citation>
    <scope>NUCLEOTIDE SEQUENCE [LARGE SCALE GENOMIC DNA]</scope>
    <source>
        <strain evidence="1 2">SY8</strain>
    </source>
</reference>